<proteinExistence type="predicted"/>
<protein>
    <submittedName>
        <fullName evidence="2">Uncharacterized protein</fullName>
    </submittedName>
</protein>
<name>A0A0E0P548_ORYRU</name>
<evidence type="ECO:0000256" key="1">
    <source>
        <dbReference type="SAM" id="MobiDB-lite"/>
    </source>
</evidence>
<evidence type="ECO:0000313" key="3">
    <source>
        <dbReference type="Proteomes" id="UP000008022"/>
    </source>
</evidence>
<reference evidence="3" key="1">
    <citation type="submission" date="2013-06" db="EMBL/GenBank/DDBJ databases">
        <authorList>
            <person name="Zhao Q."/>
        </authorList>
    </citation>
    <scope>NUCLEOTIDE SEQUENCE</scope>
    <source>
        <strain evidence="3">cv. W1943</strain>
    </source>
</reference>
<organism evidence="2 3">
    <name type="scientific">Oryza rufipogon</name>
    <name type="common">Brownbeard rice</name>
    <name type="synonym">Asian wild rice</name>
    <dbReference type="NCBI Taxonomy" id="4529"/>
    <lineage>
        <taxon>Eukaryota</taxon>
        <taxon>Viridiplantae</taxon>
        <taxon>Streptophyta</taxon>
        <taxon>Embryophyta</taxon>
        <taxon>Tracheophyta</taxon>
        <taxon>Spermatophyta</taxon>
        <taxon>Magnoliopsida</taxon>
        <taxon>Liliopsida</taxon>
        <taxon>Poales</taxon>
        <taxon>Poaceae</taxon>
        <taxon>BOP clade</taxon>
        <taxon>Oryzoideae</taxon>
        <taxon>Oryzeae</taxon>
        <taxon>Oryzinae</taxon>
        <taxon>Oryza</taxon>
    </lineage>
</organism>
<dbReference type="Proteomes" id="UP000008022">
    <property type="component" value="Unassembled WGS sequence"/>
</dbReference>
<sequence length="145" mass="16511">MGHTFIELGKHRSSVPNNNPNRPHLLPRRRRRFLAVPVSLQRRGARHRGLGRGRCLARGWQRRPRAASGGGERWRKEPVLFRATYLLQSWAQLLKCDEEIKAKYITTHGVDITTSVKGKPGYSTMDMVSETQHVIHARASRGLPS</sequence>
<accession>A0A0E0P548</accession>
<feature type="region of interest" description="Disordered" evidence="1">
    <location>
        <begin position="1"/>
        <end position="25"/>
    </location>
</feature>
<dbReference type="AlphaFoldDB" id="A0A0E0P548"/>
<dbReference type="HOGENOM" id="CLU_1790086_0_0_1"/>
<dbReference type="EnsemblPlants" id="ORUFI04G02540.1">
    <property type="protein sequence ID" value="ORUFI04G02540.1"/>
    <property type="gene ID" value="ORUFI04G02540"/>
</dbReference>
<dbReference type="Gramene" id="ORUFI04G02540.1">
    <property type="protein sequence ID" value="ORUFI04G02540.1"/>
    <property type="gene ID" value="ORUFI04G02540"/>
</dbReference>
<reference evidence="2" key="2">
    <citation type="submission" date="2015-06" db="UniProtKB">
        <authorList>
            <consortium name="EnsemblPlants"/>
        </authorList>
    </citation>
    <scope>IDENTIFICATION</scope>
</reference>
<evidence type="ECO:0000313" key="2">
    <source>
        <dbReference type="EnsemblPlants" id="ORUFI04G02540.1"/>
    </source>
</evidence>
<keyword evidence="3" id="KW-1185">Reference proteome</keyword>